<dbReference type="GO" id="GO:0016747">
    <property type="term" value="F:acyltransferase activity, transferring groups other than amino-acyl groups"/>
    <property type="evidence" value="ECO:0007669"/>
    <property type="project" value="InterPro"/>
</dbReference>
<dbReference type="EMBL" id="JSYZ01000012">
    <property type="protein sequence ID" value="KPA90009.1"/>
    <property type="molecule type" value="Genomic_DNA"/>
</dbReference>
<dbReference type="SUPFAM" id="SSF55729">
    <property type="entry name" value="Acyl-CoA N-acyltransferases (Nat)"/>
    <property type="match status" value="1"/>
</dbReference>
<proteinExistence type="predicted"/>
<name>A0A0N0E3F3_9PSED</name>
<evidence type="ECO:0000313" key="4">
    <source>
        <dbReference type="EMBL" id="KPA90009.1"/>
    </source>
</evidence>
<keyword evidence="5" id="KW-1185">Reference proteome</keyword>
<dbReference type="OrthoDB" id="7001268at2"/>
<dbReference type="InterPro" id="IPR050832">
    <property type="entry name" value="Bact_Acetyltransf"/>
</dbReference>
<evidence type="ECO:0000313" key="5">
    <source>
        <dbReference type="Proteomes" id="UP000037931"/>
    </source>
</evidence>
<evidence type="ECO:0000259" key="3">
    <source>
        <dbReference type="PROSITE" id="PS51186"/>
    </source>
</evidence>
<accession>A0A0N0E3F3</accession>
<dbReference type="Proteomes" id="UP000037931">
    <property type="component" value="Unassembled WGS sequence"/>
</dbReference>
<dbReference type="PATRIC" id="fig|50340.43.peg.770"/>
<dbReference type="PANTHER" id="PTHR43877:SF2">
    <property type="entry name" value="AMINOALKYLPHOSPHONATE N-ACETYLTRANSFERASE-RELATED"/>
    <property type="match status" value="1"/>
</dbReference>
<dbReference type="RefSeq" id="WP_054060179.1">
    <property type="nucleotide sequence ID" value="NZ_JSYZ01000012.1"/>
</dbReference>
<dbReference type="AlphaFoldDB" id="A0A0N0E3F3"/>
<protein>
    <submittedName>
        <fullName evidence="4">Acetyltransferase</fullName>
    </submittedName>
</protein>
<gene>
    <name evidence="4" type="ORF">PF66_03471</name>
</gene>
<dbReference type="InterPro" id="IPR000182">
    <property type="entry name" value="GNAT_dom"/>
</dbReference>
<comment type="caution">
    <text evidence="4">The sequence shown here is derived from an EMBL/GenBank/DDBJ whole genome shotgun (WGS) entry which is preliminary data.</text>
</comment>
<evidence type="ECO:0000256" key="1">
    <source>
        <dbReference type="ARBA" id="ARBA00022679"/>
    </source>
</evidence>
<evidence type="ECO:0000256" key="2">
    <source>
        <dbReference type="ARBA" id="ARBA00023315"/>
    </source>
</evidence>
<keyword evidence="1 4" id="KW-0808">Transferase</keyword>
<dbReference type="Pfam" id="PF00583">
    <property type="entry name" value="Acetyltransf_1"/>
    <property type="match status" value="1"/>
</dbReference>
<dbReference type="Gene3D" id="3.40.630.30">
    <property type="match status" value="1"/>
</dbReference>
<organism evidence="4 5">
    <name type="scientific">Pseudomonas asplenii</name>
    <dbReference type="NCBI Taxonomy" id="53407"/>
    <lineage>
        <taxon>Bacteria</taxon>
        <taxon>Pseudomonadati</taxon>
        <taxon>Pseudomonadota</taxon>
        <taxon>Gammaproteobacteria</taxon>
        <taxon>Pseudomonadales</taxon>
        <taxon>Pseudomonadaceae</taxon>
        <taxon>Pseudomonas</taxon>
    </lineage>
</organism>
<dbReference type="PANTHER" id="PTHR43877">
    <property type="entry name" value="AMINOALKYLPHOSPHONATE N-ACETYLTRANSFERASE-RELATED-RELATED"/>
    <property type="match status" value="1"/>
</dbReference>
<dbReference type="InterPro" id="IPR016181">
    <property type="entry name" value="Acyl_CoA_acyltransferase"/>
</dbReference>
<keyword evidence="2" id="KW-0012">Acyltransferase</keyword>
<dbReference type="PROSITE" id="PS51186">
    <property type="entry name" value="GNAT"/>
    <property type="match status" value="1"/>
</dbReference>
<dbReference type="STRING" id="50340.PF66_03471"/>
<reference evidence="4 5" key="1">
    <citation type="journal article" date="2015" name="PLoS ONE">
        <title>Rice-Infecting Pseudomonas Genomes Are Highly Accessorized and Harbor Multiple Putative Virulence Mechanisms to Cause Sheath Brown Rot.</title>
        <authorList>
            <person name="Quibod I.L."/>
            <person name="Grande G."/>
            <person name="Oreiro E.G."/>
            <person name="Borja F.N."/>
            <person name="Dossa G.S."/>
            <person name="Mauleon R."/>
            <person name="Cruz C.V."/>
            <person name="Oliva R."/>
        </authorList>
    </citation>
    <scope>NUCLEOTIDE SEQUENCE [LARGE SCALE GENOMIC DNA]</scope>
    <source>
        <strain evidence="4 5">IRRI 6609</strain>
    </source>
</reference>
<sequence>MSLSHRPVEARDLPVICGFAQGEEELFFFFPKARYPLTVEQLQGSVDQRSDSTVVELDGEVVGFANFYQWEQGGTCSIGNVVIAPHVRGRGVGEYLVRLMIRIARERHQASEVRLSCFNRNLAGLLFYPKLGFVPYGIEERQDFKGRRVALIQLRWAGEQSTGAIQTR</sequence>
<feature type="domain" description="N-acetyltransferase" evidence="3">
    <location>
        <begin position="8"/>
        <end position="156"/>
    </location>
</feature>
<dbReference type="CDD" id="cd04301">
    <property type="entry name" value="NAT_SF"/>
    <property type="match status" value="1"/>
</dbReference>